<evidence type="ECO:0000313" key="2">
    <source>
        <dbReference type="Proteomes" id="UP001158576"/>
    </source>
</evidence>
<dbReference type="PANTHER" id="PTHR36978">
    <property type="entry name" value="P-LOOP CONTAINING NUCLEOTIDE TRIPHOSPHATE HYDROLASE"/>
    <property type="match status" value="1"/>
</dbReference>
<reference evidence="1 2" key="1">
    <citation type="submission" date="2021-04" db="EMBL/GenBank/DDBJ databases">
        <authorList>
            <person name="Bliznina A."/>
        </authorList>
    </citation>
    <scope>NUCLEOTIDE SEQUENCE [LARGE SCALE GENOMIC DNA]</scope>
</reference>
<evidence type="ECO:0000313" key="1">
    <source>
        <dbReference type="EMBL" id="CAG5104155.1"/>
    </source>
</evidence>
<protein>
    <submittedName>
        <fullName evidence="1">Oidioi.mRNA.OKI2018_I69.chr1.g1119.t1.cds</fullName>
    </submittedName>
</protein>
<organism evidence="1 2">
    <name type="scientific">Oikopleura dioica</name>
    <name type="common">Tunicate</name>
    <dbReference type="NCBI Taxonomy" id="34765"/>
    <lineage>
        <taxon>Eukaryota</taxon>
        <taxon>Metazoa</taxon>
        <taxon>Chordata</taxon>
        <taxon>Tunicata</taxon>
        <taxon>Appendicularia</taxon>
        <taxon>Copelata</taxon>
        <taxon>Oikopleuridae</taxon>
        <taxon>Oikopleura</taxon>
    </lineage>
</organism>
<dbReference type="InterPro" id="IPR027417">
    <property type="entry name" value="P-loop_NTPase"/>
</dbReference>
<dbReference type="Gene3D" id="3.40.50.300">
    <property type="entry name" value="P-loop containing nucleotide triphosphate hydrolases"/>
    <property type="match status" value="1"/>
</dbReference>
<proteinExistence type="predicted"/>
<name>A0ABN7SLX9_OIKDI</name>
<dbReference type="Proteomes" id="UP001158576">
    <property type="component" value="Chromosome 1"/>
</dbReference>
<dbReference type="Pfam" id="PF17784">
    <property type="entry name" value="Sulfotransfer_4"/>
    <property type="match status" value="1"/>
</dbReference>
<dbReference type="InterPro" id="IPR040632">
    <property type="entry name" value="Sulfotransfer_4"/>
</dbReference>
<keyword evidence="2" id="KW-1185">Reference proteome</keyword>
<dbReference type="PANTHER" id="PTHR36978:SF4">
    <property type="entry name" value="P-LOOP CONTAINING NUCLEOSIDE TRIPHOSPHATE HYDROLASE PROTEIN"/>
    <property type="match status" value="1"/>
</dbReference>
<dbReference type="SUPFAM" id="SSF52540">
    <property type="entry name" value="P-loop containing nucleoside triphosphate hydrolases"/>
    <property type="match status" value="1"/>
</dbReference>
<accession>A0ABN7SLX9</accession>
<dbReference type="EMBL" id="OU015566">
    <property type="protein sequence ID" value="CAG5104155.1"/>
    <property type="molecule type" value="Genomic_DNA"/>
</dbReference>
<gene>
    <name evidence="1" type="ORF">OKIOD_LOCUS9884</name>
</gene>
<sequence>MEIICAGFPKTCSKSCSNALRILGYKVADLSENIHFLSEVWYDYLKGHCSIHRVIEEYKKHGFEANQDVPGNVYWEELYHASPNAKVILTVRDSTEVWKNSFIPFLENVNKQFGNPGFWLYHRTIAMGWTSPNMNRANWTTHEVMKKGFFRNCDQDFFPAPWTVFTGEQMIKIMKPYWEAAVDQYESHNRRVQEIVPAERLLVWNPKDGWEPLCKFLGKPVPDKPIPHDNKTADKDFIKRYLLEGEPGVDAMNWTQYYIKKAMIKRRIGSCHRKCLELLPLEVDGEAVIESGTYSAAETTNAARKLENSALLDDRCSLQKHNGSMDSDWSRNEGEPLIGGGLVGRSQIHTLAVAG</sequence>